<reference evidence="1" key="1">
    <citation type="journal article" date="2023" name="G3 (Bethesda)">
        <title>Whole genome assembly and annotation of the endangered Caribbean coral Acropora cervicornis.</title>
        <authorList>
            <person name="Selwyn J.D."/>
            <person name="Vollmer S.V."/>
        </authorList>
    </citation>
    <scope>NUCLEOTIDE SEQUENCE</scope>
    <source>
        <strain evidence="1">K2</strain>
    </source>
</reference>
<dbReference type="AlphaFoldDB" id="A0AAD9V7W8"/>
<dbReference type="EMBL" id="JARQWQ010000022">
    <property type="protein sequence ID" value="KAK2564601.1"/>
    <property type="molecule type" value="Genomic_DNA"/>
</dbReference>
<gene>
    <name evidence="1" type="ORF">P5673_012064</name>
</gene>
<organism evidence="1 2">
    <name type="scientific">Acropora cervicornis</name>
    <name type="common">Staghorn coral</name>
    <dbReference type="NCBI Taxonomy" id="6130"/>
    <lineage>
        <taxon>Eukaryota</taxon>
        <taxon>Metazoa</taxon>
        <taxon>Cnidaria</taxon>
        <taxon>Anthozoa</taxon>
        <taxon>Hexacorallia</taxon>
        <taxon>Scleractinia</taxon>
        <taxon>Astrocoeniina</taxon>
        <taxon>Acroporidae</taxon>
        <taxon>Acropora</taxon>
    </lineage>
</organism>
<protein>
    <submittedName>
        <fullName evidence="1">Uncharacterized protein</fullName>
    </submittedName>
</protein>
<sequence length="379" mass="41939">MQFGHKTSNHLCNRYNYSEICIHHSNHKCYCKALEEEHLKTAEVVSVNTHQYSCSTASCAPLIQTPLALNLETCSYIKALKGETTKTTNFVTDVVARKSSSGVIVHTCLDLVFAPRWGFPGLHLSLGDISSTSFWTGLSSTVVVPRRFPLEVRLGSPTAMLTLRTSLSVSWVTLITRAKRQLLHGTLSSLIKTMSSCSSVKNSSLQNMCNTHIGTIRKDQDWHTFSTPHNKAFPSSKSHFEGSKEELITHSNLRLIAASWVSTFSQFSAISSAFARCIGMIFMFVGNMLHERFPFGCEYLLKAPLGGCCSTVQMVVDSFYPVCYLLTALLFAQLQHLLSSGSSNVPDVKEMGTTRLAFTRPLGNAPVAIQYEDYNCDAH</sequence>
<dbReference type="Proteomes" id="UP001249851">
    <property type="component" value="Unassembled WGS sequence"/>
</dbReference>
<evidence type="ECO:0000313" key="2">
    <source>
        <dbReference type="Proteomes" id="UP001249851"/>
    </source>
</evidence>
<keyword evidence="2" id="KW-1185">Reference proteome</keyword>
<evidence type="ECO:0000313" key="1">
    <source>
        <dbReference type="EMBL" id="KAK2564601.1"/>
    </source>
</evidence>
<proteinExistence type="predicted"/>
<comment type="caution">
    <text evidence="1">The sequence shown here is derived from an EMBL/GenBank/DDBJ whole genome shotgun (WGS) entry which is preliminary data.</text>
</comment>
<name>A0AAD9V7W8_ACRCE</name>
<accession>A0AAD9V7W8</accession>
<reference evidence="1" key="2">
    <citation type="journal article" date="2023" name="Science">
        <title>Genomic signatures of disease resistance in endangered staghorn corals.</title>
        <authorList>
            <person name="Vollmer S.V."/>
            <person name="Selwyn J.D."/>
            <person name="Despard B.A."/>
            <person name="Roesel C.L."/>
        </authorList>
    </citation>
    <scope>NUCLEOTIDE SEQUENCE</scope>
    <source>
        <strain evidence="1">K2</strain>
    </source>
</reference>